<dbReference type="Proteomes" id="UP000183063">
    <property type="component" value="Unassembled WGS sequence"/>
</dbReference>
<evidence type="ECO:0000313" key="2">
    <source>
        <dbReference type="EMBL" id="SEP14593.1"/>
    </source>
</evidence>
<dbReference type="InterPro" id="IPR012349">
    <property type="entry name" value="Split_barrel_FMN-bd"/>
</dbReference>
<dbReference type="STRING" id="501024.RTCCBAU85039_6017"/>
<dbReference type="Proteomes" id="UP000198939">
    <property type="component" value="Unassembled WGS sequence"/>
</dbReference>
<dbReference type="EMBL" id="FOCV01000042">
    <property type="protein sequence ID" value="SEP14593.1"/>
    <property type="molecule type" value="Genomic_DNA"/>
</dbReference>
<proteinExistence type="predicted"/>
<dbReference type="InterPro" id="IPR024747">
    <property type="entry name" value="Pyridox_Oxase-rel"/>
</dbReference>
<accession>A0A1H8VH16</accession>
<organism evidence="1 3">
    <name type="scientific">Rhizobium tibeticum</name>
    <dbReference type="NCBI Taxonomy" id="501024"/>
    <lineage>
        <taxon>Bacteria</taxon>
        <taxon>Pseudomonadati</taxon>
        <taxon>Pseudomonadota</taxon>
        <taxon>Alphaproteobacteria</taxon>
        <taxon>Hyphomicrobiales</taxon>
        <taxon>Rhizobiaceae</taxon>
        <taxon>Rhizobium/Agrobacterium group</taxon>
        <taxon>Rhizobium</taxon>
    </lineage>
</organism>
<sequence>MTFALRELSQLECSDVFEQSRFGHLACSKDNQPYVVPIYFAYEGGIAYSFAMPGQKIDWMRGNDKVCLQVEKHSPNNSWTSVVAQGRYEEFPDTDQWKQERLHAWSLLQRFSDWWEIGALKPHEMPVQNASPHVFFGIVLKDISGRMVVPD</sequence>
<dbReference type="Gene3D" id="2.30.110.10">
    <property type="entry name" value="Electron Transport, Fmn-binding Protein, Chain A"/>
    <property type="match status" value="1"/>
</dbReference>
<dbReference type="EMBL" id="FNXB01000053">
    <property type="protein sequence ID" value="SEI18813.1"/>
    <property type="molecule type" value="Genomic_DNA"/>
</dbReference>
<reference evidence="2 4" key="2">
    <citation type="submission" date="2016-10" db="EMBL/GenBank/DDBJ databases">
        <authorList>
            <person name="Varghese N."/>
            <person name="Submissions S."/>
        </authorList>
    </citation>
    <scope>NUCLEOTIDE SEQUENCE [LARGE SCALE GENOMIC DNA]</scope>
    <source>
        <strain evidence="2 4">CGMCC 1.7071</strain>
    </source>
</reference>
<gene>
    <name evidence="1" type="ORF">RTCCBAU85039_6017</name>
    <name evidence="2" type="ORF">SAMN05216228_104236</name>
</gene>
<reference evidence="1" key="3">
    <citation type="submission" date="2016-10" db="EMBL/GenBank/DDBJ databases">
        <authorList>
            <person name="de Groot N.N."/>
        </authorList>
    </citation>
    <scope>NUCLEOTIDE SEQUENCE [LARGE SCALE GENOMIC DNA]</scope>
    <source>
        <strain evidence="1">CCBAU85039</strain>
    </source>
</reference>
<dbReference type="OrthoDB" id="8137294at2"/>
<keyword evidence="4" id="KW-1185">Reference proteome</keyword>
<dbReference type="AlphaFoldDB" id="A0A1H8VH16"/>
<evidence type="ECO:0000313" key="4">
    <source>
        <dbReference type="Proteomes" id="UP000198939"/>
    </source>
</evidence>
<dbReference type="SUPFAM" id="SSF50475">
    <property type="entry name" value="FMN-binding split barrel"/>
    <property type="match status" value="1"/>
</dbReference>
<protein>
    <submittedName>
        <fullName evidence="1">Putative flavin-nucleotide-binding protein</fullName>
    </submittedName>
</protein>
<dbReference type="RefSeq" id="WP_072381178.1">
    <property type="nucleotide sequence ID" value="NZ_FNXB01000053.1"/>
</dbReference>
<evidence type="ECO:0000313" key="1">
    <source>
        <dbReference type="EMBL" id="SEI18813.1"/>
    </source>
</evidence>
<dbReference type="Pfam" id="PF12900">
    <property type="entry name" value="Pyridox_ox_2"/>
    <property type="match status" value="1"/>
</dbReference>
<name>A0A1H8VH16_9HYPH</name>
<evidence type="ECO:0000313" key="3">
    <source>
        <dbReference type="Proteomes" id="UP000183063"/>
    </source>
</evidence>
<reference evidence="3" key="1">
    <citation type="submission" date="2016-10" db="EMBL/GenBank/DDBJ databases">
        <authorList>
            <person name="Wibberg D."/>
        </authorList>
    </citation>
    <scope>NUCLEOTIDE SEQUENCE [LARGE SCALE GENOMIC DNA]</scope>
</reference>